<dbReference type="InterPro" id="IPR001214">
    <property type="entry name" value="SET_dom"/>
</dbReference>
<dbReference type="InterPro" id="IPR002893">
    <property type="entry name" value="Znf_MYND"/>
</dbReference>
<gene>
    <name evidence="5" type="ORF">LOC62_05G007506</name>
</gene>
<dbReference type="GeneID" id="87810679"/>
<dbReference type="PANTHER" id="PTHR12197">
    <property type="entry name" value="HISTONE-LYSINE N-METHYLTRANSFERASE SMYD"/>
    <property type="match status" value="1"/>
</dbReference>
<accession>A0AAF0YC37</accession>
<dbReference type="Pfam" id="PF00856">
    <property type="entry name" value="SET"/>
    <property type="match status" value="1"/>
</dbReference>
<feature type="domain" description="SET" evidence="4">
    <location>
        <begin position="233"/>
        <end position="509"/>
    </location>
</feature>
<keyword evidence="6" id="KW-1185">Reference proteome</keyword>
<dbReference type="InterPro" id="IPR046341">
    <property type="entry name" value="SET_dom_sf"/>
</dbReference>
<keyword evidence="2" id="KW-0863">Zinc-finger</keyword>
<organism evidence="5 6">
    <name type="scientific">Vanrija pseudolonga</name>
    <dbReference type="NCBI Taxonomy" id="143232"/>
    <lineage>
        <taxon>Eukaryota</taxon>
        <taxon>Fungi</taxon>
        <taxon>Dikarya</taxon>
        <taxon>Basidiomycota</taxon>
        <taxon>Agaricomycotina</taxon>
        <taxon>Tremellomycetes</taxon>
        <taxon>Trichosporonales</taxon>
        <taxon>Trichosporonaceae</taxon>
        <taxon>Vanrija</taxon>
    </lineage>
</organism>
<dbReference type="RefSeq" id="XP_062630016.1">
    <property type="nucleotide sequence ID" value="XM_062774032.1"/>
</dbReference>
<proteinExistence type="predicted"/>
<dbReference type="AlphaFoldDB" id="A0AAF0YC37"/>
<dbReference type="InterPro" id="IPR050869">
    <property type="entry name" value="H3K4_H4K5_MeTrfase"/>
</dbReference>
<dbReference type="PANTHER" id="PTHR12197:SF273">
    <property type="entry name" value="MYND-TYPE ZINC FINGER PROTEIN SAMB"/>
    <property type="match status" value="1"/>
</dbReference>
<evidence type="ECO:0000313" key="5">
    <source>
        <dbReference type="EMBL" id="WOO83990.1"/>
    </source>
</evidence>
<dbReference type="SUPFAM" id="SSF82199">
    <property type="entry name" value="SET domain"/>
    <property type="match status" value="1"/>
</dbReference>
<evidence type="ECO:0000313" key="6">
    <source>
        <dbReference type="Proteomes" id="UP000827549"/>
    </source>
</evidence>
<evidence type="ECO:0000259" key="4">
    <source>
        <dbReference type="PROSITE" id="PS50280"/>
    </source>
</evidence>
<dbReference type="Proteomes" id="UP000827549">
    <property type="component" value="Chromosome 5"/>
</dbReference>
<evidence type="ECO:0000256" key="1">
    <source>
        <dbReference type="ARBA" id="ARBA00022723"/>
    </source>
</evidence>
<name>A0AAF0YC37_9TREE</name>
<dbReference type="GO" id="GO:0008270">
    <property type="term" value="F:zinc ion binding"/>
    <property type="evidence" value="ECO:0007669"/>
    <property type="project" value="UniProtKB-KW"/>
</dbReference>
<keyword evidence="3" id="KW-0862">Zinc</keyword>
<dbReference type="PROSITE" id="PS01360">
    <property type="entry name" value="ZF_MYND_1"/>
    <property type="match status" value="1"/>
</dbReference>
<dbReference type="EMBL" id="CP086718">
    <property type="protein sequence ID" value="WOO83990.1"/>
    <property type="molecule type" value="Genomic_DNA"/>
</dbReference>
<keyword evidence="1" id="KW-0479">Metal-binding</keyword>
<dbReference type="Gene3D" id="2.170.270.10">
    <property type="entry name" value="SET domain"/>
    <property type="match status" value="1"/>
</dbReference>
<dbReference type="CDD" id="cd20071">
    <property type="entry name" value="SET_SMYD"/>
    <property type="match status" value="1"/>
</dbReference>
<dbReference type="PROSITE" id="PS50280">
    <property type="entry name" value="SET"/>
    <property type="match status" value="1"/>
</dbReference>
<protein>
    <recommendedName>
        <fullName evidence="4">SET domain-containing protein</fullName>
    </recommendedName>
</protein>
<dbReference type="GO" id="GO:0005634">
    <property type="term" value="C:nucleus"/>
    <property type="evidence" value="ECO:0007669"/>
    <property type="project" value="TreeGrafter"/>
</dbReference>
<sequence>MPAATTTTNAEASSSTSALLARREDLTSSLLDSPYDPVAYLERSEVYAALAYPDLSAGDAYRALLLSDEVQNEGAEFHAEATEALEAYAELGVPSVLELEPGLGELALDDDGAESDADLSPAVARLARLASQRAYQLLAAGLLDTGCLRSAYSFIQRGLEAVPTDSALRDTEARLKAAAEKRLARPIDDLSAVTLPEWGSARREVYPWNEHEPDRYAAASLAEVNEGLSAVAPKLAIQAVALPALDGEGTSVQLGLFALEDIAAGELVLDEYSLVTASSRQKAMVCDACSIDLLSLEDAQPLNCEECYDTVFCSEFCHDAAMERYHPAVCNKDVDAIAKDPATGQEDETLHLLLLARVLAIAAHEEVHPLQVKEIKFIWGALAAAPTDGQEPHAPALPFSFKFNIETPLHILEKMDIDVWSELEAYDLWVLNTVYAKQRGTASARQNKYDGKSDVAAVHPYWCLANHDCDPNITWEWDGRIRYKAREVRVVGDRRGGVKKGEELLSHYCDVNLPVAERREWAKNTLGGWCRCARCQRESGESA</sequence>
<evidence type="ECO:0000256" key="2">
    <source>
        <dbReference type="ARBA" id="ARBA00022771"/>
    </source>
</evidence>
<evidence type="ECO:0000256" key="3">
    <source>
        <dbReference type="ARBA" id="ARBA00022833"/>
    </source>
</evidence>
<reference evidence="5" key="1">
    <citation type="submission" date="2023-10" db="EMBL/GenBank/DDBJ databases">
        <authorList>
            <person name="Noh H."/>
        </authorList>
    </citation>
    <scope>NUCLEOTIDE SEQUENCE</scope>
    <source>
        <strain evidence="5">DUCC4014</strain>
    </source>
</reference>